<gene>
    <name evidence="1" type="ORF">GGP61_002140</name>
</gene>
<name>A0A9X2UV37_9BACT</name>
<dbReference type="EMBL" id="JANUAE010000007">
    <property type="protein sequence ID" value="MCS3710527.1"/>
    <property type="molecule type" value="Genomic_DNA"/>
</dbReference>
<sequence>MQVTRTPADVLATLSRRYREHYGDRLVGIYAVPEFPFSDEGPEETEDDDVRAIEILVILQGPYDHFEETDPVVDIAMDVTEEYDWWMGIFARYAAHDDDLADWAREKGVEL</sequence>
<reference evidence="1" key="1">
    <citation type="submission" date="2022-08" db="EMBL/GenBank/DDBJ databases">
        <title>Genomic Encyclopedia of Type Strains, Phase V (KMG-V): Genome sequencing to study the core and pangenomes of soil and plant-associated prokaryotes.</title>
        <authorList>
            <person name="Whitman W."/>
        </authorList>
    </citation>
    <scope>NUCLEOTIDE SEQUENCE</scope>
    <source>
        <strain evidence="1">SP3049</strain>
    </source>
</reference>
<comment type="caution">
    <text evidence="1">The sequence shown here is derived from an EMBL/GenBank/DDBJ whole genome shotgun (WGS) entry which is preliminary data.</text>
</comment>
<protein>
    <submittedName>
        <fullName evidence="1">Uncharacterized protein</fullName>
    </submittedName>
</protein>
<proteinExistence type="predicted"/>
<accession>A0A9X2UV37</accession>
<dbReference type="Proteomes" id="UP001155057">
    <property type="component" value="Unassembled WGS sequence"/>
</dbReference>
<dbReference type="RefSeq" id="WP_112902687.1">
    <property type="nucleotide sequence ID" value="NZ_CALTRY010000012.1"/>
</dbReference>
<organism evidence="1 2">
    <name type="scientific">Salinibacter ruber</name>
    <dbReference type="NCBI Taxonomy" id="146919"/>
    <lineage>
        <taxon>Bacteria</taxon>
        <taxon>Pseudomonadati</taxon>
        <taxon>Rhodothermota</taxon>
        <taxon>Rhodothermia</taxon>
        <taxon>Rhodothermales</taxon>
        <taxon>Salinibacteraceae</taxon>
        <taxon>Salinibacter</taxon>
    </lineage>
</organism>
<dbReference type="AlphaFoldDB" id="A0A9X2UV37"/>
<evidence type="ECO:0000313" key="1">
    <source>
        <dbReference type="EMBL" id="MCS3710527.1"/>
    </source>
</evidence>
<evidence type="ECO:0000313" key="2">
    <source>
        <dbReference type="Proteomes" id="UP001155057"/>
    </source>
</evidence>